<keyword evidence="3 7" id="KW-0694">RNA-binding</keyword>
<protein>
    <recommendedName>
        <fullName evidence="6 7">Small ribosomal subunit protein bS20</fullName>
    </recommendedName>
</protein>
<dbReference type="InterPro" id="IPR036510">
    <property type="entry name" value="Ribosomal_bS20_sf"/>
</dbReference>
<dbReference type="SUPFAM" id="SSF46992">
    <property type="entry name" value="Ribosomal protein S20"/>
    <property type="match status" value="1"/>
</dbReference>
<sequence length="86" mass="9660">MAITRSAKKAHRTSLRKRVFNDRRKDKVATAIKSLKKLVVSGKKIEAQALMREVQSALDKAVKGKTLSKNTASRKKSRLSKLVKKL</sequence>
<evidence type="ECO:0000256" key="8">
    <source>
        <dbReference type="SAM" id="MobiDB-lite"/>
    </source>
</evidence>
<accession>A0A1G2T326</accession>
<keyword evidence="5 7" id="KW-0687">Ribonucleoprotein</keyword>
<dbReference type="STRING" id="1802737.A2832_00220"/>
<evidence type="ECO:0000256" key="6">
    <source>
        <dbReference type="ARBA" id="ARBA00035136"/>
    </source>
</evidence>
<dbReference type="HAMAP" id="MF_00500">
    <property type="entry name" value="Ribosomal_bS20"/>
    <property type="match status" value="1"/>
</dbReference>
<comment type="caution">
    <text evidence="9">The sequence shown here is derived from an EMBL/GenBank/DDBJ whole genome shotgun (WGS) entry which is preliminary data.</text>
</comment>
<dbReference type="GO" id="GO:0006412">
    <property type="term" value="P:translation"/>
    <property type="evidence" value="ECO:0007669"/>
    <property type="project" value="UniProtKB-UniRule"/>
</dbReference>
<evidence type="ECO:0000256" key="1">
    <source>
        <dbReference type="ARBA" id="ARBA00007634"/>
    </source>
</evidence>
<evidence type="ECO:0000256" key="2">
    <source>
        <dbReference type="ARBA" id="ARBA00022730"/>
    </source>
</evidence>
<dbReference type="GO" id="GO:0003735">
    <property type="term" value="F:structural constituent of ribosome"/>
    <property type="evidence" value="ECO:0007669"/>
    <property type="project" value="InterPro"/>
</dbReference>
<comment type="function">
    <text evidence="7">Binds directly to 16S ribosomal RNA.</text>
</comment>
<dbReference type="Gene3D" id="1.20.58.110">
    <property type="entry name" value="Ribosomal protein S20"/>
    <property type="match status" value="1"/>
</dbReference>
<dbReference type="PANTHER" id="PTHR33398">
    <property type="entry name" value="30S RIBOSOMAL PROTEIN S20"/>
    <property type="match status" value="1"/>
</dbReference>
<evidence type="ECO:0000256" key="5">
    <source>
        <dbReference type="ARBA" id="ARBA00023274"/>
    </source>
</evidence>
<dbReference type="InterPro" id="IPR002583">
    <property type="entry name" value="Ribosomal_bS20"/>
</dbReference>
<keyword evidence="2 7" id="KW-0699">rRNA-binding</keyword>
<feature type="region of interest" description="Disordered" evidence="8">
    <location>
        <begin position="65"/>
        <end position="86"/>
    </location>
</feature>
<organism evidence="9 10">
    <name type="scientific">Candidatus Zambryskibacteria bacterium RIFCSPHIGHO2_01_FULL_44_22b</name>
    <dbReference type="NCBI Taxonomy" id="1802737"/>
    <lineage>
        <taxon>Bacteria</taxon>
        <taxon>Candidatus Zambryskiibacteriota</taxon>
    </lineage>
</organism>
<evidence type="ECO:0000256" key="4">
    <source>
        <dbReference type="ARBA" id="ARBA00022980"/>
    </source>
</evidence>
<comment type="similarity">
    <text evidence="1 7">Belongs to the bacterial ribosomal protein bS20 family.</text>
</comment>
<dbReference type="AlphaFoldDB" id="A0A1G2T326"/>
<dbReference type="PANTHER" id="PTHR33398:SF1">
    <property type="entry name" value="SMALL RIBOSOMAL SUBUNIT PROTEIN BS20C"/>
    <property type="match status" value="1"/>
</dbReference>
<dbReference type="GO" id="GO:0070181">
    <property type="term" value="F:small ribosomal subunit rRNA binding"/>
    <property type="evidence" value="ECO:0007669"/>
    <property type="project" value="TreeGrafter"/>
</dbReference>
<dbReference type="EMBL" id="MHVG01000009">
    <property type="protein sequence ID" value="OHA91001.1"/>
    <property type="molecule type" value="Genomic_DNA"/>
</dbReference>
<dbReference type="GO" id="GO:0015935">
    <property type="term" value="C:small ribosomal subunit"/>
    <property type="evidence" value="ECO:0007669"/>
    <property type="project" value="TreeGrafter"/>
</dbReference>
<name>A0A1G2T326_9BACT</name>
<dbReference type="Pfam" id="PF01649">
    <property type="entry name" value="Ribosomal_S20p"/>
    <property type="match status" value="1"/>
</dbReference>
<keyword evidence="4 7" id="KW-0689">Ribosomal protein</keyword>
<evidence type="ECO:0000313" key="10">
    <source>
        <dbReference type="Proteomes" id="UP000178538"/>
    </source>
</evidence>
<gene>
    <name evidence="7" type="primary">rpsT</name>
    <name evidence="9" type="ORF">A2832_00220</name>
</gene>
<evidence type="ECO:0000256" key="7">
    <source>
        <dbReference type="HAMAP-Rule" id="MF_00500"/>
    </source>
</evidence>
<proteinExistence type="inferred from homology"/>
<reference evidence="9 10" key="1">
    <citation type="journal article" date="2016" name="Nat. Commun.">
        <title>Thousands of microbial genomes shed light on interconnected biogeochemical processes in an aquifer system.</title>
        <authorList>
            <person name="Anantharaman K."/>
            <person name="Brown C.T."/>
            <person name="Hug L.A."/>
            <person name="Sharon I."/>
            <person name="Castelle C.J."/>
            <person name="Probst A.J."/>
            <person name="Thomas B.C."/>
            <person name="Singh A."/>
            <person name="Wilkins M.J."/>
            <person name="Karaoz U."/>
            <person name="Brodie E.L."/>
            <person name="Williams K.H."/>
            <person name="Hubbard S.S."/>
            <person name="Banfield J.F."/>
        </authorList>
    </citation>
    <scope>NUCLEOTIDE SEQUENCE [LARGE SCALE GENOMIC DNA]</scope>
</reference>
<evidence type="ECO:0000256" key="3">
    <source>
        <dbReference type="ARBA" id="ARBA00022884"/>
    </source>
</evidence>
<dbReference type="Proteomes" id="UP000178538">
    <property type="component" value="Unassembled WGS sequence"/>
</dbReference>
<dbReference type="NCBIfam" id="TIGR00029">
    <property type="entry name" value="S20"/>
    <property type="match status" value="1"/>
</dbReference>
<evidence type="ECO:0000313" key="9">
    <source>
        <dbReference type="EMBL" id="OHA91001.1"/>
    </source>
</evidence>
<feature type="compositionally biased region" description="Basic residues" evidence="8">
    <location>
        <begin position="72"/>
        <end position="86"/>
    </location>
</feature>